<evidence type="ECO:0000313" key="1">
    <source>
        <dbReference type="Proteomes" id="UP000036681"/>
    </source>
</evidence>
<organism evidence="1 2">
    <name type="scientific">Ascaris lumbricoides</name>
    <name type="common">Giant roundworm</name>
    <dbReference type="NCBI Taxonomy" id="6252"/>
    <lineage>
        <taxon>Eukaryota</taxon>
        <taxon>Metazoa</taxon>
        <taxon>Ecdysozoa</taxon>
        <taxon>Nematoda</taxon>
        <taxon>Chromadorea</taxon>
        <taxon>Rhabditida</taxon>
        <taxon>Spirurina</taxon>
        <taxon>Ascaridomorpha</taxon>
        <taxon>Ascaridoidea</taxon>
        <taxon>Ascarididae</taxon>
        <taxon>Ascaris</taxon>
    </lineage>
</organism>
<dbReference type="AlphaFoldDB" id="A0A0M3HY04"/>
<proteinExistence type="predicted"/>
<protein>
    <submittedName>
        <fullName evidence="2">EB domain-containing protein</fullName>
    </submittedName>
</protein>
<keyword evidence="1" id="KW-1185">Reference proteome</keyword>
<evidence type="ECO:0000313" key="2">
    <source>
        <dbReference type="WBParaSite" id="ALUE_0000831201-mRNA-1"/>
    </source>
</evidence>
<sequence length="76" mass="8499">MISGVFSIDCSNRSYCVDGVCEEMNGYAAIRERSNRCLPLLGLVCPRGFACNMANNWCEKVHLTSAIKKMPFYLLS</sequence>
<reference evidence="2" key="1">
    <citation type="submission" date="2017-02" db="UniProtKB">
        <authorList>
            <consortium name="WormBaseParasite"/>
        </authorList>
    </citation>
    <scope>IDENTIFICATION</scope>
</reference>
<accession>A0A0M3HY04</accession>
<dbReference type="Proteomes" id="UP000036681">
    <property type="component" value="Unplaced"/>
</dbReference>
<dbReference type="WBParaSite" id="ALUE_0000831201-mRNA-1">
    <property type="protein sequence ID" value="ALUE_0000831201-mRNA-1"/>
    <property type="gene ID" value="ALUE_0000831201"/>
</dbReference>
<name>A0A0M3HY04_ASCLU</name>